<gene>
    <name evidence="1" type="ORF">G2W53_026466</name>
</gene>
<dbReference type="EMBL" id="JAAIUW010000008">
    <property type="protein sequence ID" value="KAF7821011.1"/>
    <property type="molecule type" value="Genomic_DNA"/>
</dbReference>
<evidence type="ECO:0000313" key="2">
    <source>
        <dbReference type="Proteomes" id="UP000634136"/>
    </source>
</evidence>
<accession>A0A834TH23</accession>
<proteinExistence type="predicted"/>
<name>A0A834TH23_9FABA</name>
<reference evidence="1" key="1">
    <citation type="submission" date="2020-09" db="EMBL/GenBank/DDBJ databases">
        <title>Genome-Enabled Discovery of Anthraquinone Biosynthesis in Senna tora.</title>
        <authorList>
            <person name="Kang S.-H."/>
            <person name="Pandey R.P."/>
            <person name="Lee C.-M."/>
            <person name="Sim J.-S."/>
            <person name="Jeong J.-T."/>
            <person name="Choi B.-S."/>
            <person name="Jung M."/>
            <person name="Ginzburg D."/>
            <person name="Zhao K."/>
            <person name="Won S.Y."/>
            <person name="Oh T.-J."/>
            <person name="Yu Y."/>
            <person name="Kim N.-H."/>
            <person name="Lee O.R."/>
            <person name="Lee T.-H."/>
            <person name="Bashyal P."/>
            <person name="Kim T.-S."/>
            <person name="Lee W.-H."/>
            <person name="Kawkins C."/>
            <person name="Kim C.-K."/>
            <person name="Kim J.S."/>
            <person name="Ahn B.O."/>
            <person name="Rhee S.Y."/>
            <person name="Sohng J.K."/>
        </authorList>
    </citation>
    <scope>NUCLEOTIDE SEQUENCE</scope>
    <source>
        <tissue evidence="1">Leaf</tissue>
    </source>
</reference>
<protein>
    <submittedName>
        <fullName evidence="1">Uncharacterized protein</fullName>
    </submittedName>
</protein>
<comment type="caution">
    <text evidence="1">The sequence shown here is derived from an EMBL/GenBank/DDBJ whole genome shotgun (WGS) entry which is preliminary data.</text>
</comment>
<evidence type="ECO:0000313" key="1">
    <source>
        <dbReference type="EMBL" id="KAF7821011.1"/>
    </source>
</evidence>
<dbReference type="AlphaFoldDB" id="A0A834TH23"/>
<keyword evidence="2" id="KW-1185">Reference proteome</keyword>
<sequence>MGGAWIIFTIFRKTNQGRFIETFTNYEAKDMLRK</sequence>
<dbReference type="Proteomes" id="UP000634136">
    <property type="component" value="Unassembled WGS sequence"/>
</dbReference>
<organism evidence="1 2">
    <name type="scientific">Senna tora</name>
    <dbReference type="NCBI Taxonomy" id="362788"/>
    <lineage>
        <taxon>Eukaryota</taxon>
        <taxon>Viridiplantae</taxon>
        <taxon>Streptophyta</taxon>
        <taxon>Embryophyta</taxon>
        <taxon>Tracheophyta</taxon>
        <taxon>Spermatophyta</taxon>
        <taxon>Magnoliopsida</taxon>
        <taxon>eudicotyledons</taxon>
        <taxon>Gunneridae</taxon>
        <taxon>Pentapetalae</taxon>
        <taxon>rosids</taxon>
        <taxon>fabids</taxon>
        <taxon>Fabales</taxon>
        <taxon>Fabaceae</taxon>
        <taxon>Caesalpinioideae</taxon>
        <taxon>Cassia clade</taxon>
        <taxon>Senna</taxon>
    </lineage>
</organism>